<dbReference type="EMBL" id="AZHC01000011">
    <property type="protein sequence ID" value="OAA43600.1"/>
    <property type="molecule type" value="Genomic_DNA"/>
</dbReference>
<dbReference type="Proteomes" id="UP000243498">
    <property type="component" value="Unassembled WGS sequence"/>
</dbReference>
<gene>
    <name evidence="1" type="ORF">NOR_04175</name>
</gene>
<dbReference type="STRING" id="1081105.A0A162LRX5"/>
<dbReference type="PANTHER" id="PTHR14614">
    <property type="entry name" value="HEPATOCELLULAR CARCINOMA-ASSOCIATED ANTIGEN"/>
    <property type="match status" value="1"/>
</dbReference>
<dbReference type="InterPro" id="IPR029063">
    <property type="entry name" value="SAM-dependent_MTases_sf"/>
</dbReference>
<reference evidence="1 2" key="1">
    <citation type="journal article" date="2016" name="Genome Biol. Evol.">
        <title>Divergent and convergent evolution of fungal pathogenicity.</title>
        <authorList>
            <person name="Shang Y."/>
            <person name="Xiao G."/>
            <person name="Zheng P."/>
            <person name="Cen K."/>
            <person name="Zhan S."/>
            <person name="Wang C."/>
        </authorList>
    </citation>
    <scope>NUCLEOTIDE SEQUENCE [LARGE SCALE GENOMIC DNA]</scope>
    <source>
        <strain evidence="1 2">RCEF 4871</strain>
    </source>
</reference>
<dbReference type="AlphaFoldDB" id="A0A162LRX5"/>
<dbReference type="InterPro" id="IPR019410">
    <property type="entry name" value="Methyltransf_16"/>
</dbReference>
<dbReference type="GO" id="GO:0032991">
    <property type="term" value="C:protein-containing complex"/>
    <property type="evidence" value="ECO:0007669"/>
    <property type="project" value="TreeGrafter"/>
</dbReference>
<dbReference type="OrthoDB" id="2529286at2759"/>
<keyword evidence="2" id="KW-1185">Reference proteome</keyword>
<dbReference type="SUPFAM" id="SSF53335">
    <property type="entry name" value="S-adenosyl-L-methionine-dependent methyltransferases"/>
    <property type="match status" value="1"/>
</dbReference>
<evidence type="ECO:0000313" key="2">
    <source>
        <dbReference type="Proteomes" id="UP000243498"/>
    </source>
</evidence>
<dbReference type="OMA" id="ACDTIYN"/>
<name>A0A162LRX5_METRR</name>
<accession>A0A162LRX5</accession>
<evidence type="ECO:0000313" key="1">
    <source>
        <dbReference type="EMBL" id="OAA43600.1"/>
    </source>
</evidence>
<comment type="caution">
    <text evidence="1">The sequence shown here is derived from an EMBL/GenBank/DDBJ whole genome shotgun (WGS) entry which is preliminary data.</text>
</comment>
<dbReference type="GO" id="GO:0008757">
    <property type="term" value="F:S-adenosylmethionine-dependent methyltransferase activity"/>
    <property type="evidence" value="ECO:0007669"/>
    <property type="project" value="UniProtKB-ARBA"/>
</dbReference>
<dbReference type="PANTHER" id="PTHR14614:SF109">
    <property type="entry name" value="RIBOSOMAL LYSINE N-METHYLTRANSFERASE 5"/>
    <property type="match status" value="1"/>
</dbReference>
<dbReference type="Pfam" id="PF10294">
    <property type="entry name" value="Methyltransf_16"/>
    <property type="match status" value="1"/>
</dbReference>
<evidence type="ECO:0008006" key="3">
    <source>
        <dbReference type="Google" id="ProtNLM"/>
    </source>
</evidence>
<dbReference type="Gene3D" id="3.40.50.150">
    <property type="entry name" value="Vaccinia Virus protein VP39"/>
    <property type="match status" value="1"/>
</dbReference>
<protein>
    <recommendedName>
        <fullName evidence="3">Diaminohydroxyphosphoribosylamino-pyrimidine deaminase</fullName>
    </recommendedName>
</protein>
<sequence>MPFHDLLPYLEEEIEDADQETFLLYSKPMPSQDLGFVDSKAPSLEVTLANRDVTILQSPTLLTSTRAGGTTGAVLWKVSPPLAEWFAAPTNPLFASAVLTSSSAVLELGCGISPLNAFAMAPRVSQYVLSDQLYVRKILTRNMSANPCCAAANIDFRPLDWEHDQVASTLATPSSSFDLVLAADTVYNYALVQPFVQACVDACALARHDGRQCVCLVAQQLRHDDVFSSWLLAFMERFRVWRVRPSVLGGLDDGFVVHVGVLRDS</sequence>
<proteinExistence type="predicted"/>
<organism evidence="1 2">
    <name type="scientific">Metarhizium rileyi (strain RCEF 4871)</name>
    <name type="common">Nomuraea rileyi</name>
    <dbReference type="NCBI Taxonomy" id="1649241"/>
    <lineage>
        <taxon>Eukaryota</taxon>
        <taxon>Fungi</taxon>
        <taxon>Dikarya</taxon>
        <taxon>Ascomycota</taxon>
        <taxon>Pezizomycotina</taxon>
        <taxon>Sordariomycetes</taxon>
        <taxon>Hypocreomycetidae</taxon>
        <taxon>Hypocreales</taxon>
        <taxon>Clavicipitaceae</taxon>
        <taxon>Metarhizium</taxon>
    </lineage>
</organism>
<dbReference type="GO" id="GO:0005829">
    <property type="term" value="C:cytosol"/>
    <property type="evidence" value="ECO:0007669"/>
    <property type="project" value="TreeGrafter"/>
</dbReference>